<proteinExistence type="predicted"/>
<dbReference type="Proteomes" id="UP000190042">
    <property type="component" value="Unassembled WGS sequence"/>
</dbReference>
<protein>
    <submittedName>
        <fullName evidence="1">Uncharacterized protein</fullName>
    </submittedName>
</protein>
<dbReference type="EMBL" id="FUYJ01000005">
    <property type="protein sequence ID" value="SKB01803.1"/>
    <property type="molecule type" value="Genomic_DNA"/>
</dbReference>
<organism evidence="1 2">
    <name type="scientific">Sporosarcina newyorkensis</name>
    <dbReference type="NCBI Taxonomy" id="759851"/>
    <lineage>
        <taxon>Bacteria</taxon>
        <taxon>Bacillati</taxon>
        <taxon>Bacillota</taxon>
        <taxon>Bacilli</taxon>
        <taxon>Bacillales</taxon>
        <taxon>Caryophanaceae</taxon>
        <taxon>Sporosarcina</taxon>
    </lineage>
</organism>
<accession>A0A1T4YJF5</accession>
<name>A0A1T4YJF5_9BACL</name>
<evidence type="ECO:0000313" key="1">
    <source>
        <dbReference type="EMBL" id="SKB01803.1"/>
    </source>
</evidence>
<evidence type="ECO:0000313" key="2">
    <source>
        <dbReference type="Proteomes" id="UP000190042"/>
    </source>
</evidence>
<gene>
    <name evidence="1" type="ORF">SAMN04244570_2812</name>
</gene>
<reference evidence="2" key="1">
    <citation type="submission" date="2017-02" db="EMBL/GenBank/DDBJ databases">
        <authorList>
            <person name="Varghese N."/>
            <person name="Submissions S."/>
        </authorList>
    </citation>
    <scope>NUCLEOTIDE SEQUENCE [LARGE SCALE GENOMIC DNA]</scope>
    <source>
        <strain evidence="2">DSM 23966</strain>
    </source>
</reference>
<sequence>MTGPPLVDNYLYRLWGRTFHNRGSYRTSCRNVAREIWLDYLCQSGMKYEGAAQTAPFCYLIWRVFKVSLHCIDRVADRNILVMVLNYSVLLSIYPA</sequence>
<keyword evidence="2" id="KW-1185">Reference proteome</keyword>
<dbReference type="AlphaFoldDB" id="A0A1T4YJF5"/>